<evidence type="ECO:0000313" key="1">
    <source>
        <dbReference type="EMBL" id="GBN31860.1"/>
    </source>
</evidence>
<dbReference type="InterPro" id="IPR021109">
    <property type="entry name" value="Peptidase_aspartic_dom_sf"/>
</dbReference>
<accession>A0A4Y2MZU0</accession>
<reference evidence="1 2" key="1">
    <citation type="journal article" date="2019" name="Sci. Rep.">
        <title>Orb-weaving spider Araneus ventricosus genome elucidates the spidroin gene catalogue.</title>
        <authorList>
            <person name="Kono N."/>
            <person name="Nakamura H."/>
            <person name="Ohtoshi R."/>
            <person name="Moran D.A.P."/>
            <person name="Shinohara A."/>
            <person name="Yoshida Y."/>
            <person name="Fujiwara M."/>
            <person name="Mori M."/>
            <person name="Tomita M."/>
            <person name="Arakawa K."/>
        </authorList>
    </citation>
    <scope>NUCLEOTIDE SEQUENCE [LARGE SCALE GENOMIC DNA]</scope>
</reference>
<dbReference type="Proteomes" id="UP000499080">
    <property type="component" value="Unassembled WGS sequence"/>
</dbReference>
<dbReference type="GO" id="GO:0004190">
    <property type="term" value="F:aspartic-type endopeptidase activity"/>
    <property type="evidence" value="ECO:0007669"/>
    <property type="project" value="InterPro"/>
</dbReference>
<dbReference type="GO" id="GO:0006508">
    <property type="term" value="P:proteolysis"/>
    <property type="evidence" value="ECO:0007669"/>
    <property type="project" value="InterPro"/>
</dbReference>
<protein>
    <submittedName>
        <fullName evidence="1">Uncharacterized protein</fullName>
    </submittedName>
</protein>
<dbReference type="AlphaFoldDB" id="A0A4Y2MZU0"/>
<evidence type="ECO:0000313" key="2">
    <source>
        <dbReference type="Proteomes" id="UP000499080"/>
    </source>
</evidence>
<comment type="caution">
    <text evidence="1">The sequence shown here is derived from an EMBL/GenBank/DDBJ whole genome shotgun (WGS) entry which is preliminary data.</text>
</comment>
<gene>
    <name evidence="1" type="ORF">AVEN_163744_1</name>
</gene>
<dbReference type="PROSITE" id="PS00141">
    <property type="entry name" value="ASP_PROTEASE"/>
    <property type="match status" value="1"/>
</dbReference>
<keyword evidence="2" id="KW-1185">Reference proteome</keyword>
<dbReference type="InterPro" id="IPR001969">
    <property type="entry name" value="Aspartic_peptidase_AS"/>
</dbReference>
<proteinExistence type="predicted"/>
<name>A0A4Y2MZU0_ARAVE</name>
<dbReference type="EMBL" id="BGPR01008144">
    <property type="protein sequence ID" value="GBN31860.1"/>
    <property type="molecule type" value="Genomic_DNA"/>
</dbReference>
<organism evidence="1 2">
    <name type="scientific">Araneus ventricosus</name>
    <name type="common">Orbweaver spider</name>
    <name type="synonym">Epeira ventricosa</name>
    <dbReference type="NCBI Taxonomy" id="182803"/>
    <lineage>
        <taxon>Eukaryota</taxon>
        <taxon>Metazoa</taxon>
        <taxon>Ecdysozoa</taxon>
        <taxon>Arthropoda</taxon>
        <taxon>Chelicerata</taxon>
        <taxon>Arachnida</taxon>
        <taxon>Araneae</taxon>
        <taxon>Araneomorphae</taxon>
        <taxon>Entelegynae</taxon>
        <taxon>Araneoidea</taxon>
        <taxon>Araneidae</taxon>
        <taxon>Araneus</taxon>
    </lineage>
</organism>
<dbReference type="Gene3D" id="2.40.70.10">
    <property type="entry name" value="Acid Proteases"/>
    <property type="match status" value="1"/>
</dbReference>
<dbReference type="OrthoDB" id="6446866at2759"/>
<sequence length="262" mass="29181">MEDLIKKRSPVGANFTKHYNALITALNEKELNPEDNEKTLSSLERTAIDLSKFDESICSALIDAKSENYDNECEKIEEKTLEILCPETSNNTKINITQNATIEENIVLANQSQPEVLLQTPLVLIVAGGKSKTVRALFDTGSQRSYILISTINEIQAAAEPNENLTHVVFGRISSKKNHNCYKFSVSNLKKTYYCNMQVLDLQVISGYIPSIQEGPCIAELQNKGIQLNGVGKGFQPIELLIGADYAENFFTGNVYNLVWLL</sequence>